<evidence type="ECO:0000259" key="6">
    <source>
        <dbReference type="PROSITE" id="PS50966"/>
    </source>
</evidence>
<keyword evidence="2 4" id="KW-0863">Zinc-finger</keyword>
<dbReference type="PROSITE" id="PS50966">
    <property type="entry name" value="ZF_SWIM"/>
    <property type="match status" value="1"/>
</dbReference>
<dbReference type="AlphaFoldDB" id="A0AAQ3KHI6"/>
<dbReference type="InterPro" id="IPR018289">
    <property type="entry name" value="MULE_transposase_dom"/>
</dbReference>
<feature type="domain" description="SWIM-type" evidence="6">
    <location>
        <begin position="196"/>
        <end position="237"/>
    </location>
</feature>
<dbReference type="PANTHER" id="PTHR31973">
    <property type="entry name" value="POLYPROTEIN, PUTATIVE-RELATED"/>
    <property type="match status" value="1"/>
</dbReference>
<evidence type="ECO:0000256" key="5">
    <source>
        <dbReference type="SAM" id="MobiDB-lite"/>
    </source>
</evidence>
<dbReference type="EMBL" id="CP136894">
    <property type="protein sequence ID" value="WOL07550.1"/>
    <property type="molecule type" value="Genomic_DNA"/>
</dbReference>
<dbReference type="Pfam" id="PF04434">
    <property type="entry name" value="SWIM"/>
    <property type="match status" value="1"/>
</dbReference>
<evidence type="ECO:0000256" key="2">
    <source>
        <dbReference type="ARBA" id="ARBA00022771"/>
    </source>
</evidence>
<protein>
    <recommendedName>
        <fullName evidence="6">SWIM-type domain-containing protein</fullName>
    </recommendedName>
</protein>
<keyword evidence="1" id="KW-0479">Metal-binding</keyword>
<dbReference type="PANTHER" id="PTHR31973:SF189">
    <property type="entry name" value="TRANSPOSASE, MUDR, PLANT, MULE TRANSPOSASE DOMAIN PROTEIN-RELATED"/>
    <property type="match status" value="1"/>
</dbReference>
<accession>A0AAQ3KHI6</accession>
<reference evidence="7 8" key="1">
    <citation type="submission" date="2023-10" db="EMBL/GenBank/DDBJ databases">
        <title>Chromosome-scale genome assembly provides insights into flower coloration mechanisms of Canna indica.</title>
        <authorList>
            <person name="Li C."/>
        </authorList>
    </citation>
    <scope>NUCLEOTIDE SEQUENCE [LARGE SCALE GENOMIC DNA]</scope>
    <source>
        <tissue evidence="7">Flower</tissue>
    </source>
</reference>
<keyword evidence="8" id="KW-1185">Reference proteome</keyword>
<dbReference type="InterPro" id="IPR007527">
    <property type="entry name" value="Znf_SWIM"/>
</dbReference>
<organism evidence="7 8">
    <name type="scientific">Canna indica</name>
    <name type="common">Indian-shot</name>
    <dbReference type="NCBI Taxonomy" id="4628"/>
    <lineage>
        <taxon>Eukaryota</taxon>
        <taxon>Viridiplantae</taxon>
        <taxon>Streptophyta</taxon>
        <taxon>Embryophyta</taxon>
        <taxon>Tracheophyta</taxon>
        <taxon>Spermatophyta</taxon>
        <taxon>Magnoliopsida</taxon>
        <taxon>Liliopsida</taxon>
        <taxon>Zingiberales</taxon>
        <taxon>Cannaceae</taxon>
        <taxon>Canna</taxon>
    </lineage>
</organism>
<dbReference type="Pfam" id="PF10551">
    <property type="entry name" value="MULE"/>
    <property type="match status" value="1"/>
</dbReference>
<keyword evidence="3" id="KW-0862">Zinc</keyword>
<feature type="compositionally biased region" description="Polar residues" evidence="5">
    <location>
        <begin position="373"/>
        <end position="382"/>
    </location>
</feature>
<gene>
    <name evidence="7" type="ORF">Cni_G16294</name>
</gene>
<sequence>MDGTFLKGKARGQLLVAIGQDSMRQFYLIAWAVVDKETKSTWTWFCMRHIESNWCSKWRGGQLKKLMWWCAWSCYEEEFKDMLRQMGKLSETAVRDLLHYPVEKWCRVYFDTVCKNGMVDNNFVESFNSWILEARHKAIIGMLEDIRIKVMNRLKENEDTVRTWKDEFSLDCMLLYHDFRDIAHGCTVEFNGDSGFKVTKGEDRHTVSLHSKRCTCRAWDLFGIPCPHAIKAIQHTKGDPLKEISWYYSKESYLITYSYKLQLVKGRKFWKVEDSHAMEPPPIVKMHGRPKPNQDTLPEVSLSQLFNIEFADDEEDPQIKHLIPSERETRIEMRKRLQKNTGTRIIPFVGDSTGASTSKDLPFSPRKKKSQKRAATSGNQLESTKEKKIEKLKVKKASASAQN</sequence>
<name>A0AAQ3KHI6_9LILI</name>
<proteinExistence type="predicted"/>
<dbReference type="InterPro" id="IPR006564">
    <property type="entry name" value="Znf_PMZ"/>
</dbReference>
<evidence type="ECO:0000256" key="1">
    <source>
        <dbReference type="ARBA" id="ARBA00022723"/>
    </source>
</evidence>
<evidence type="ECO:0000313" key="8">
    <source>
        <dbReference type="Proteomes" id="UP001327560"/>
    </source>
</evidence>
<feature type="region of interest" description="Disordered" evidence="5">
    <location>
        <begin position="342"/>
        <end position="403"/>
    </location>
</feature>
<feature type="compositionally biased region" description="Basic and acidic residues" evidence="5">
    <location>
        <begin position="383"/>
        <end position="392"/>
    </location>
</feature>
<dbReference type="GO" id="GO:0008270">
    <property type="term" value="F:zinc ion binding"/>
    <property type="evidence" value="ECO:0007669"/>
    <property type="project" value="UniProtKB-KW"/>
</dbReference>
<dbReference type="Proteomes" id="UP001327560">
    <property type="component" value="Chromosome 5"/>
</dbReference>
<dbReference type="SMART" id="SM00575">
    <property type="entry name" value="ZnF_PMZ"/>
    <property type="match status" value="1"/>
</dbReference>
<evidence type="ECO:0000256" key="3">
    <source>
        <dbReference type="ARBA" id="ARBA00022833"/>
    </source>
</evidence>
<evidence type="ECO:0000256" key="4">
    <source>
        <dbReference type="PROSITE-ProRule" id="PRU00325"/>
    </source>
</evidence>
<evidence type="ECO:0000313" key="7">
    <source>
        <dbReference type="EMBL" id="WOL07550.1"/>
    </source>
</evidence>